<dbReference type="GO" id="GO:0005829">
    <property type="term" value="C:cytosol"/>
    <property type="evidence" value="ECO:0007669"/>
    <property type="project" value="TreeGrafter"/>
</dbReference>
<sequence length="723" mass="81004">MSLLRHVNPLQGADSHHGFSTGNTLPLIAMPFGMNHWSPQTAEGGWFFSPRQFKLQGIRCTHQPSPWMGDYGAFTIMPQVGRRLLPAGRRASSYRLDRSVIAPNHFRAELIQSGTTLEMTPTERGAIFRFDFPKDGRVIFDPAGGESFVSVREDRRTVVGFTRHNTGGAPAGFAHWFIARFDCDISGWCSFSGEEVWEEEAPRTGNRVGIAVEVGGGQVTMRLATSFISEEQAELNLRNEIGDAGFEEILAQGAKVWEENLGRIIIEDEDDRRLRTFYSCLYRTQLFPRIWHEPDAVGQLHHFSPYDGQVHPGVLYTDNGFWDTYRTEYPLLALLSPGRLNQILQGWVNAYKEGGWFPQWATPGYRACMVGTHIDAVMADAVVRGVVGFDVETALDGLLKHAYEVGDPAGAFGRIGIEDYLRLGYVTNAHHESVARSLDYAYDDFCIAQVADFVGRKDEAEKLRARSQNYRHLYDPAVGFMRAKTPDGAWQQPWSEFLWGNPYVEGGPWQSSWAVQHDPTGLIELMGGEEAFVAKLDRMLATPPRFEIGAYGIEIHEMTEMACANFGQYAHSNQPVHHVLYLYAAAGHPWRTQSEVRRVMDELYTPDRFAGDEDNGEMAAWYVLSSLGLFPLCPGRPEWVLGSPLFRRATIRLENGKEFVVEAPENSADNVYVQAVSLDGTPVYQTAVTHEMLSNGGTLRFEMGPEPKKEVVSVDNRPTSLST</sequence>
<name>A0A068NRD6_FIMGI</name>
<dbReference type="InterPro" id="IPR014718">
    <property type="entry name" value="GH-type_carb-bd"/>
</dbReference>
<protein>
    <submittedName>
        <fullName evidence="3">Alpha-1,2-mannosidase</fullName>
    </submittedName>
</protein>
<reference evidence="3 4" key="1">
    <citation type="journal article" date="2014" name="PLoS ONE">
        <title>The first complete genome sequence of the class fimbriimonadia in the phylum armatimonadetes.</title>
        <authorList>
            <person name="Hu Z.Y."/>
            <person name="Wang Y.Z."/>
            <person name="Im W.T."/>
            <person name="Wang S.Y."/>
            <person name="Zhao G.P."/>
            <person name="Zheng H.J."/>
            <person name="Quan Z.X."/>
        </authorList>
    </citation>
    <scope>NUCLEOTIDE SEQUENCE [LARGE SCALE GENOMIC DNA]</scope>
    <source>
        <strain evidence="3">Gsoil 348</strain>
    </source>
</reference>
<dbReference type="SUPFAM" id="SSF48208">
    <property type="entry name" value="Six-hairpin glycosidases"/>
    <property type="match status" value="1"/>
</dbReference>
<evidence type="ECO:0000259" key="1">
    <source>
        <dbReference type="Pfam" id="PF07971"/>
    </source>
</evidence>
<dbReference type="STRING" id="661478.OP10G_2705"/>
<evidence type="ECO:0000313" key="4">
    <source>
        <dbReference type="Proteomes" id="UP000027982"/>
    </source>
</evidence>
<dbReference type="Gene3D" id="2.70.98.10">
    <property type="match status" value="1"/>
</dbReference>
<dbReference type="KEGG" id="fgi:OP10G_2705"/>
<dbReference type="GO" id="GO:0006516">
    <property type="term" value="P:glycoprotein catabolic process"/>
    <property type="evidence" value="ECO:0007669"/>
    <property type="project" value="TreeGrafter"/>
</dbReference>
<dbReference type="Gene3D" id="3.30.2080.10">
    <property type="entry name" value="GH92 mannosidase domain"/>
    <property type="match status" value="1"/>
</dbReference>
<feature type="domain" description="Glycosyl hydrolase family 92" evidence="1">
    <location>
        <begin position="232"/>
        <end position="705"/>
    </location>
</feature>
<dbReference type="PANTHER" id="PTHR12143:SF43">
    <property type="entry name" value="PUTATIVE-RELATED"/>
    <property type="match status" value="1"/>
</dbReference>
<dbReference type="EMBL" id="CP007139">
    <property type="protein sequence ID" value="AIE86073.1"/>
    <property type="molecule type" value="Genomic_DNA"/>
</dbReference>
<dbReference type="AlphaFoldDB" id="A0A068NRD6"/>
<dbReference type="InterPro" id="IPR050883">
    <property type="entry name" value="PNGase"/>
</dbReference>
<dbReference type="NCBIfam" id="TIGR01180">
    <property type="entry name" value="aman2_put"/>
    <property type="match status" value="1"/>
</dbReference>
<dbReference type="Gene3D" id="1.20.1050.60">
    <property type="entry name" value="alpha-1,2-mannosidase"/>
    <property type="match status" value="1"/>
</dbReference>
<dbReference type="InterPro" id="IPR005887">
    <property type="entry name" value="GH92_a_mannosidase_put"/>
</dbReference>
<dbReference type="Gene3D" id="1.20.1610.10">
    <property type="entry name" value="alpha-1,2-mannosidases domains"/>
    <property type="match status" value="1"/>
</dbReference>
<gene>
    <name evidence="3" type="ORF">OP10G_2705</name>
</gene>
<dbReference type="GO" id="GO:0005975">
    <property type="term" value="P:carbohydrate metabolic process"/>
    <property type="evidence" value="ECO:0007669"/>
    <property type="project" value="InterPro"/>
</dbReference>
<dbReference type="InterPro" id="IPR041371">
    <property type="entry name" value="GH92_N"/>
</dbReference>
<evidence type="ECO:0000313" key="3">
    <source>
        <dbReference type="EMBL" id="AIE86073.1"/>
    </source>
</evidence>
<dbReference type="HOGENOM" id="CLU_003690_0_1_0"/>
<dbReference type="Pfam" id="PF17678">
    <property type="entry name" value="Glyco_hydro_92N"/>
    <property type="match status" value="1"/>
</dbReference>
<dbReference type="OrthoDB" id="9758101at2"/>
<dbReference type="GO" id="GO:0030246">
    <property type="term" value="F:carbohydrate binding"/>
    <property type="evidence" value="ECO:0007669"/>
    <property type="project" value="InterPro"/>
</dbReference>
<keyword evidence="4" id="KW-1185">Reference proteome</keyword>
<dbReference type="GO" id="GO:0000224">
    <property type="term" value="F:peptide-N4-(N-acetyl-beta-glucosaminyl)asparagine amidase activity"/>
    <property type="evidence" value="ECO:0007669"/>
    <property type="project" value="TreeGrafter"/>
</dbReference>
<dbReference type="Pfam" id="PF07971">
    <property type="entry name" value="Glyco_hydro_92"/>
    <property type="match status" value="1"/>
</dbReference>
<dbReference type="InterPro" id="IPR008928">
    <property type="entry name" value="6-hairpin_glycosidase_sf"/>
</dbReference>
<dbReference type="InterPro" id="IPR012939">
    <property type="entry name" value="Glyco_hydro_92"/>
</dbReference>
<feature type="domain" description="Glycosyl hydrolase family 92 N-terminal" evidence="2">
    <location>
        <begin position="6"/>
        <end position="226"/>
    </location>
</feature>
<proteinExistence type="predicted"/>
<dbReference type="Proteomes" id="UP000027982">
    <property type="component" value="Chromosome"/>
</dbReference>
<dbReference type="eggNOG" id="COG3537">
    <property type="taxonomic scope" value="Bacteria"/>
</dbReference>
<accession>A0A068NRD6</accession>
<dbReference type="RefSeq" id="WP_025225382.1">
    <property type="nucleotide sequence ID" value="NZ_CP007139.1"/>
</dbReference>
<dbReference type="FunFam" id="3.30.2080.10:FF:000001">
    <property type="entry name" value="Alpha-1,2-mannosidase subfamily"/>
    <property type="match status" value="1"/>
</dbReference>
<organism evidence="3 4">
    <name type="scientific">Fimbriimonas ginsengisoli Gsoil 348</name>
    <dbReference type="NCBI Taxonomy" id="661478"/>
    <lineage>
        <taxon>Bacteria</taxon>
        <taxon>Bacillati</taxon>
        <taxon>Armatimonadota</taxon>
        <taxon>Fimbriimonadia</taxon>
        <taxon>Fimbriimonadales</taxon>
        <taxon>Fimbriimonadaceae</taxon>
        <taxon>Fimbriimonas</taxon>
    </lineage>
</organism>
<dbReference type="PANTHER" id="PTHR12143">
    <property type="entry name" value="PEPTIDE N-GLYCANASE PNGASE -RELATED"/>
    <property type="match status" value="1"/>
</dbReference>
<evidence type="ECO:0000259" key="2">
    <source>
        <dbReference type="Pfam" id="PF17678"/>
    </source>
</evidence>